<evidence type="ECO:0000313" key="1">
    <source>
        <dbReference type="EMBL" id="MCW3805404.1"/>
    </source>
</evidence>
<sequence>MFATIHTITDDVIFRKSINWKNTNIKDSINIDCEKMYNGIESNFNKLIGKGSLKHVIKKARCYIDNLLTVKEKLSVKPWHFPTNLSPVEYQSFLQDTNFYLMISGVLIKASFMFSGFLSTLKNYSVVKLLPRFSSQPRKVNEALARLRSYKWIKTISYYGNHNAFLNALDEYKELINKVPGSSMLFPVVTELYKDLNREPVTQQEEEYLTGKLMAVNKRLSACSDFKEWYKVRPIILAGLTMAGNHEFYRSAYINILNETVDVDNSEVMHEELCFVKHEYEEAKLLLKQENSFVPKSVTYFKELVYQVAKLNKKKSSRFDGYIEWTHNPKEFVKSIHAAISNGYISLKGNTDMKPILEFLSQFIKVKKQNNKGCLTRKSLITYFKRANTGDL</sequence>
<comment type="caution">
    <text evidence="1">The sequence shown here is derived from an EMBL/GenBank/DDBJ whole genome shotgun (WGS) entry which is preliminary data.</text>
</comment>
<accession>A0AAE3SJF1</accession>
<dbReference type="Proteomes" id="UP001207408">
    <property type="component" value="Unassembled WGS sequence"/>
</dbReference>
<protein>
    <submittedName>
        <fullName evidence="1">Uncharacterized protein</fullName>
    </submittedName>
</protein>
<reference evidence="1" key="1">
    <citation type="submission" date="2022-10" db="EMBL/GenBank/DDBJ databases">
        <authorList>
            <person name="Yu W.X."/>
        </authorList>
    </citation>
    <scope>NUCLEOTIDE SEQUENCE</scope>
    <source>
        <strain evidence="1">D04</strain>
    </source>
</reference>
<keyword evidence="2" id="KW-1185">Reference proteome</keyword>
<dbReference type="EMBL" id="JAPDPI010000011">
    <property type="protein sequence ID" value="MCW3805404.1"/>
    <property type="molecule type" value="Genomic_DNA"/>
</dbReference>
<dbReference type="RefSeq" id="WP_301198775.1">
    <property type="nucleotide sequence ID" value="NZ_JAPDPI010000011.1"/>
</dbReference>
<dbReference type="AlphaFoldDB" id="A0AAE3SJF1"/>
<name>A0AAE3SJF1_9BACT</name>
<proteinExistence type="predicted"/>
<evidence type="ECO:0000313" key="2">
    <source>
        <dbReference type="Proteomes" id="UP001207408"/>
    </source>
</evidence>
<organism evidence="1 2">
    <name type="scientific">Plebeiibacterium marinum</name>
    <dbReference type="NCBI Taxonomy" id="2992111"/>
    <lineage>
        <taxon>Bacteria</taxon>
        <taxon>Pseudomonadati</taxon>
        <taxon>Bacteroidota</taxon>
        <taxon>Bacteroidia</taxon>
        <taxon>Marinilabiliales</taxon>
        <taxon>Marinilabiliaceae</taxon>
        <taxon>Plebeiibacterium</taxon>
    </lineage>
</organism>
<gene>
    <name evidence="1" type="ORF">OM074_07175</name>
</gene>